<evidence type="ECO:0000313" key="2">
    <source>
        <dbReference type="EMBL" id="QDT39691.1"/>
    </source>
</evidence>
<feature type="chain" id="PRO_5022013391" description="Tetratricopeptide repeat protein" evidence="1">
    <location>
        <begin position="36"/>
        <end position="597"/>
    </location>
</feature>
<protein>
    <recommendedName>
        <fullName evidence="4">Tetratricopeptide repeat protein</fullName>
    </recommendedName>
</protein>
<evidence type="ECO:0000256" key="1">
    <source>
        <dbReference type="SAM" id="SignalP"/>
    </source>
</evidence>
<dbReference type="EMBL" id="CP036268">
    <property type="protein sequence ID" value="QDT39691.1"/>
    <property type="molecule type" value="Genomic_DNA"/>
</dbReference>
<keyword evidence="1" id="KW-0732">Signal</keyword>
<dbReference type="Proteomes" id="UP000317318">
    <property type="component" value="Chromosome"/>
</dbReference>
<feature type="signal peptide" evidence="1">
    <location>
        <begin position="1"/>
        <end position="35"/>
    </location>
</feature>
<sequence precursor="true">MPEPKIAAVSIQRRVGITAAALCLMLLATTSDATAGLDVENVLVAVNANDETSQQIAAEFVKLRGIPELNVVELENVPEGSTSTVEAFREQILLPIRTAMTQREIDAQISCIAYSSGFPTAYRVNGDLPDGKRTSKVLTPVASLTGLTFLYEQVEEADIDYLSLTANRMYRRPTRLAESIRLTAEDAATLNEVGKLMSSSDWDDAAQLLKDLAERHPEQSIFPYQLACCLAKAEKPEEAIKQLQNASEAGWWNAGMARRDQHLVSLREREDFKAWLASLEPPLFEVQPSLRIEPGDRWAADGTRSDEGRRYLLSTMLSVTAENGLNLDESLELLRRSKSADGTHPTGTVHYIVNKNIRSRTRQPLFASAIAALDRLGVKAEATNGLLPKERDDVIGLMAGSAIFDWPASKSKMKPGAIAEHLTSFGGVFGRKNGQTQLTEFLRHGAAGSSGTVTEPYAIPNKFPNPFLHVHYAAGCTLAEAFYQSVHGPYQLLVVGDPLCRPWADEVALQIDIDSPAPDGDGSIAVSVDAENLPEVPTGIAIYLDGKWTAQSQPGQSIRLPAMQPTDTPRDISAVARFENRTNLRARGFATFGSIAD</sequence>
<organism evidence="2 3">
    <name type="scientific">Stratiformator vulcanicus</name>
    <dbReference type="NCBI Taxonomy" id="2527980"/>
    <lineage>
        <taxon>Bacteria</taxon>
        <taxon>Pseudomonadati</taxon>
        <taxon>Planctomycetota</taxon>
        <taxon>Planctomycetia</taxon>
        <taxon>Planctomycetales</taxon>
        <taxon>Planctomycetaceae</taxon>
        <taxon>Stratiformator</taxon>
    </lineage>
</organism>
<dbReference type="AlphaFoldDB" id="A0A517R794"/>
<evidence type="ECO:0008006" key="4">
    <source>
        <dbReference type="Google" id="ProtNLM"/>
    </source>
</evidence>
<dbReference type="Gene3D" id="1.25.40.10">
    <property type="entry name" value="Tetratricopeptide repeat domain"/>
    <property type="match status" value="1"/>
</dbReference>
<dbReference type="RefSeq" id="WP_145365814.1">
    <property type="nucleotide sequence ID" value="NZ_CP036268.1"/>
</dbReference>
<evidence type="ECO:0000313" key="3">
    <source>
        <dbReference type="Proteomes" id="UP000317318"/>
    </source>
</evidence>
<dbReference type="SUPFAM" id="SSF48452">
    <property type="entry name" value="TPR-like"/>
    <property type="match status" value="1"/>
</dbReference>
<dbReference type="KEGG" id="svp:Pan189_41000"/>
<dbReference type="OrthoDB" id="9778224at2"/>
<name>A0A517R794_9PLAN</name>
<reference evidence="2 3" key="1">
    <citation type="submission" date="2019-02" db="EMBL/GenBank/DDBJ databases">
        <title>Deep-cultivation of Planctomycetes and their phenomic and genomic characterization uncovers novel biology.</title>
        <authorList>
            <person name="Wiegand S."/>
            <person name="Jogler M."/>
            <person name="Boedeker C."/>
            <person name="Pinto D."/>
            <person name="Vollmers J."/>
            <person name="Rivas-Marin E."/>
            <person name="Kohn T."/>
            <person name="Peeters S.H."/>
            <person name="Heuer A."/>
            <person name="Rast P."/>
            <person name="Oberbeckmann S."/>
            <person name="Bunk B."/>
            <person name="Jeske O."/>
            <person name="Meyerdierks A."/>
            <person name="Storesund J.E."/>
            <person name="Kallscheuer N."/>
            <person name="Luecker S."/>
            <person name="Lage O.M."/>
            <person name="Pohl T."/>
            <person name="Merkel B.J."/>
            <person name="Hornburger P."/>
            <person name="Mueller R.-W."/>
            <person name="Bruemmer F."/>
            <person name="Labrenz M."/>
            <person name="Spormann A.M."/>
            <person name="Op den Camp H."/>
            <person name="Overmann J."/>
            <person name="Amann R."/>
            <person name="Jetten M.S.M."/>
            <person name="Mascher T."/>
            <person name="Medema M.H."/>
            <person name="Devos D.P."/>
            <person name="Kaster A.-K."/>
            <person name="Ovreas L."/>
            <person name="Rohde M."/>
            <person name="Galperin M.Y."/>
            <person name="Jogler C."/>
        </authorList>
    </citation>
    <scope>NUCLEOTIDE SEQUENCE [LARGE SCALE GENOMIC DNA]</scope>
    <source>
        <strain evidence="2 3">Pan189</strain>
    </source>
</reference>
<proteinExistence type="predicted"/>
<dbReference type="InterPro" id="IPR011990">
    <property type="entry name" value="TPR-like_helical_dom_sf"/>
</dbReference>
<accession>A0A517R794</accession>
<keyword evidence="3" id="KW-1185">Reference proteome</keyword>
<gene>
    <name evidence="2" type="ORF">Pan189_41000</name>
</gene>
<dbReference type="NCBIfam" id="NF047558">
    <property type="entry name" value="TPR_END_plus"/>
    <property type="match status" value="1"/>
</dbReference>